<feature type="domain" description="Gfo/Idh/MocA-like oxidoreductase N-terminal" evidence="2">
    <location>
        <begin position="5"/>
        <end position="115"/>
    </location>
</feature>
<dbReference type="Gene3D" id="3.30.360.10">
    <property type="entry name" value="Dihydrodipicolinate Reductase, domain 2"/>
    <property type="match status" value="1"/>
</dbReference>
<gene>
    <name evidence="4" type="ORF">METZ01_LOCUS279704</name>
</gene>
<sequence length="287" mass="32345">MKDKIKIGIIGAGENTRKFHIPNFQKLDGVEVVSVCNRSKESGQKVADEFSIQKVFTNWADLVKDSDINAVCIGTWPYMHKTLVEAALNNGKHVMTEARMTDSYENAKDMLSLSKASPGLIAQIVPGPMTLKFDKYIRKIIAEKEIGEIIQIDISISHQTPLTVNAGYPDYGSEYHWRNNLYLSGMNIMQLGIWYEAMMRWVGPAKNVYSRAKTVVNSKKNNEDYSFIEIPDHINIIGDLQIGATYNIKMSTVQGNAQKDSVWIFGTEGTLMLDCVDYVLYKGDRET</sequence>
<evidence type="ECO:0000259" key="3">
    <source>
        <dbReference type="Pfam" id="PF22725"/>
    </source>
</evidence>
<feature type="non-terminal residue" evidence="4">
    <location>
        <position position="287"/>
    </location>
</feature>
<dbReference type="GO" id="GO:0000166">
    <property type="term" value="F:nucleotide binding"/>
    <property type="evidence" value="ECO:0007669"/>
    <property type="project" value="InterPro"/>
</dbReference>
<dbReference type="Gene3D" id="3.40.50.720">
    <property type="entry name" value="NAD(P)-binding Rossmann-like Domain"/>
    <property type="match status" value="1"/>
</dbReference>
<dbReference type="InterPro" id="IPR050463">
    <property type="entry name" value="Gfo/Idh/MocA_oxidrdct_glycsds"/>
</dbReference>
<accession>A0A382KQU2</accession>
<dbReference type="Pfam" id="PF01408">
    <property type="entry name" value="GFO_IDH_MocA"/>
    <property type="match status" value="1"/>
</dbReference>
<dbReference type="EMBL" id="UINC01082252">
    <property type="protein sequence ID" value="SVC26850.1"/>
    <property type="molecule type" value="Genomic_DNA"/>
</dbReference>
<dbReference type="Pfam" id="PF22725">
    <property type="entry name" value="GFO_IDH_MocA_C3"/>
    <property type="match status" value="1"/>
</dbReference>
<dbReference type="InterPro" id="IPR036291">
    <property type="entry name" value="NAD(P)-bd_dom_sf"/>
</dbReference>
<keyword evidence="1" id="KW-0560">Oxidoreductase</keyword>
<dbReference type="PANTHER" id="PTHR43818:SF11">
    <property type="entry name" value="BCDNA.GH03377"/>
    <property type="match status" value="1"/>
</dbReference>
<evidence type="ECO:0000313" key="4">
    <source>
        <dbReference type="EMBL" id="SVC26850.1"/>
    </source>
</evidence>
<evidence type="ECO:0000259" key="2">
    <source>
        <dbReference type="Pfam" id="PF01408"/>
    </source>
</evidence>
<evidence type="ECO:0000256" key="1">
    <source>
        <dbReference type="ARBA" id="ARBA00023002"/>
    </source>
</evidence>
<name>A0A382KQU2_9ZZZZ</name>
<dbReference type="SUPFAM" id="SSF51735">
    <property type="entry name" value="NAD(P)-binding Rossmann-fold domains"/>
    <property type="match status" value="1"/>
</dbReference>
<dbReference type="PANTHER" id="PTHR43818">
    <property type="entry name" value="BCDNA.GH03377"/>
    <property type="match status" value="1"/>
</dbReference>
<dbReference type="InterPro" id="IPR055170">
    <property type="entry name" value="GFO_IDH_MocA-like_dom"/>
</dbReference>
<dbReference type="AlphaFoldDB" id="A0A382KQU2"/>
<feature type="domain" description="GFO/IDH/MocA-like oxidoreductase" evidence="3">
    <location>
        <begin position="136"/>
        <end position="271"/>
    </location>
</feature>
<dbReference type="SUPFAM" id="SSF55347">
    <property type="entry name" value="Glyceraldehyde-3-phosphate dehydrogenase-like, C-terminal domain"/>
    <property type="match status" value="1"/>
</dbReference>
<dbReference type="GO" id="GO:0016491">
    <property type="term" value="F:oxidoreductase activity"/>
    <property type="evidence" value="ECO:0007669"/>
    <property type="project" value="UniProtKB-KW"/>
</dbReference>
<proteinExistence type="predicted"/>
<protein>
    <submittedName>
        <fullName evidence="4">Uncharacterized protein</fullName>
    </submittedName>
</protein>
<organism evidence="4">
    <name type="scientific">marine metagenome</name>
    <dbReference type="NCBI Taxonomy" id="408172"/>
    <lineage>
        <taxon>unclassified sequences</taxon>
        <taxon>metagenomes</taxon>
        <taxon>ecological metagenomes</taxon>
    </lineage>
</organism>
<dbReference type="InterPro" id="IPR000683">
    <property type="entry name" value="Gfo/Idh/MocA-like_OxRdtase_N"/>
</dbReference>
<reference evidence="4" key="1">
    <citation type="submission" date="2018-05" db="EMBL/GenBank/DDBJ databases">
        <authorList>
            <person name="Lanie J.A."/>
            <person name="Ng W.-L."/>
            <person name="Kazmierczak K.M."/>
            <person name="Andrzejewski T.M."/>
            <person name="Davidsen T.M."/>
            <person name="Wayne K.J."/>
            <person name="Tettelin H."/>
            <person name="Glass J.I."/>
            <person name="Rusch D."/>
            <person name="Podicherti R."/>
            <person name="Tsui H.-C.T."/>
            <person name="Winkler M.E."/>
        </authorList>
    </citation>
    <scope>NUCLEOTIDE SEQUENCE</scope>
</reference>